<organism evidence="1 2">
    <name type="scientific">Cichlidogyrus casuarinus</name>
    <dbReference type="NCBI Taxonomy" id="1844966"/>
    <lineage>
        <taxon>Eukaryota</taxon>
        <taxon>Metazoa</taxon>
        <taxon>Spiralia</taxon>
        <taxon>Lophotrochozoa</taxon>
        <taxon>Platyhelminthes</taxon>
        <taxon>Monogenea</taxon>
        <taxon>Monopisthocotylea</taxon>
        <taxon>Dactylogyridea</taxon>
        <taxon>Ancyrocephalidae</taxon>
        <taxon>Cichlidogyrus</taxon>
    </lineage>
</organism>
<gene>
    <name evidence="1" type="ORF">Ciccas_007071</name>
</gene>
<dbReference type="EMBL" id="JBJKFK010001036">
    <property type="protein sequence ID" value="KAL3314311.1"/>
    <property type="molecule type" value="Genomic_DNA"/>
</dbReference>
<comment type="caution">
    <text evidence="1">The sequence shown here is derived from an EMBL/GenBank/DDBJ whole genome shotgun (WGS) entry which is preliminary data.</text>
</comment>
<proteinExistence type="predicted"/>
<evidence type="ECO:0000313" key="2">
    <source>
        <dbReference type="Proteomes" id="UP001626550"/>
    </source>
</evidence>
<name>A0ABD2Q3X2_9PLAT</name>
<accession>A0ABD2Q3X2</accession>
<reference evidence="1 2" key="1">
    <citation type="submission" date="2024-11" db="EMBL/GenBank/DDBJ databases">
        <title>Adaptive evolution of stress response genes in parasites aligns with host niche diversity.</title>
        <authorList>
            <person name="Hahn C."/>
            <person name="Resl P."/>
        </authorList>
    </citation>
    <scope>NUCLEOTIDE SEQUENCE [LARGE SCALE GENOMIC DNA]</scope>
    <source>
        <strain evidence="1">EGGRZ-B1_66</strain>
        <tissue evidence="1">Body</tissue>
    </source>
</reference>
<evidence type="ECO:0000313" key="1">
    <source>
        <dbReference type="EMBL" id="KAL3314311.1"/>
    </source>
</evidence>
<dbReference type="AlphaFoldDB" id="A0ABD2Q3X2"/>
<protein>
    <submittedName>
        <fullName evidence="1">Uncharacterized protein</fullName>
    </submittedName>
</protein>
<dbReference type="Proteomes" id="UP001626550">
    <property type="component" value="Unassembled WGS sequence"/>
</dbReference>
<sequence>MSASRVLLSACTVVSKKESERASLVSWKRMKDWCAFQVKFIHLPAGPLQRLSHSCTLVASGNDSMVDVTNPA</sequence>
<keyword evidence="2" id="KW-1185">Reference proteome</keyword>